<protein>
    <submittedName>
        <fullName evidence="2">Uncharacterized protein</fullName>
    </submittedName>
</protein>
<dbReference type="AlphaFoldDB" id="A0A0F9E311"/>
<reference evidence="2" key="1">
    <citation type="journal article" date="2015" name="Nature">
        <title>Complex archaea that bridge the gap between prokaryotes and eukaryotes.</title>
        <authorList>
            <person name="Spang A."/>
            <person name="Saw J.H."/>
            <person name="Jorgensen S.L."/>
            <person name="Zaremba-Niedzwiedzka K."/>
            <person name="Martijn J."/>
            <person name="Lind A.E."/>
            <person name="van Eijk R."/>
            <person name="Schleper C."/>
            <person name="Guy L."/>
            <person name="Ettema T.J."/>
        </authorList>
    </citation>
    <scope>NUCLEOTIDE SEQUENCE</scope>
</reference>
<organism evidence="2">
    <name type="scientific">marine sediment metagenome</name>
    <dbReference type="NCBI Taxonomy" id="412755"/>
    <lineage>
        <taxon>unclassified sequences</taxon>
        <taxon>metagenomes</taxon>
        <taxon>ecological metagenomes</taxon>
    </lineage>
</organism>
<proteinExistence type="predicted"/>
<feature type="compositionally biased region" description="Polar residues" evidence="1">
    <location>
        <begin position="52"/>
        <end position="61"/>
    </location>
</feature>
<accession>A0A0F9E311</accession>
<gene>
    <name evidence="2" type="ORF">LCGC14_2204560</name>
</gene>
<name>A0A0F9E311_9ZZZZ</name>
<sequence>MSGEKRGPWLAPDWAWMIAELEASGDTTSFVPAMWPGVSPVGEGAAPEETARTTPSWPSWR</sequence>
<feature type="region of interest" description="Disordered" evidence="1">
    <location>
        <begin position="35"/>
        <end position="61"/>
    </location>
</feature>
<dbReference type="EMBL" id="LAZR01029125">
    <property type="protein sequence ID" value="KKL60516.1"/>
    <property type="molecule type" value="Genomic_DNA"/>
</dbReference>
<comment type="caution">
    <text evidence="2">The sequence shown here is derived from an EMBL/GenBank/DDBJ whole genome shotgun (WGS) entry which is preliminary data.</text>
</comment>
<evidence type="ECO:0000256" key="1">
    <source>
        <dbReference type="SAM" id="MobiDB-lite"/>
    </source>
</evidence>
<evidence type="ECO:0000313" key="2">
    <source>
        <dbReference type="EMBL" id="KKL60516.1"/>
    </source>
</evidence>